<evidence type="ECO:0000313" key="2">
    <source>
        <dbReference type="EMBL" id="KAH7095077.1"/>
    </source>
</evidence>
<proteinExistence type="predicted"/>
<dbReference type="OrthoDB" id="3210850at2759"/>
<keyword evidence="3" id="KW-1185">Reference proteome</keyword>
<keyword evidence="1" id="KW-0472">Membrane</keyword>
<feature type="transmembrane region" description="Helical" evidence="1">
    <location>
        <begin position="46"/>
        <end position="71"/>
    </location>
</feature>
<evidence type="ECO:0000313" key="3">
    <source>
        <dbReference type="Proteomes" id="UP000813461"/>
    </source>
</evidence>
<evidence type="ECO:0000256" key="1">
    <source>
        <dbReference type="SAM" id="Phobius"/>
    </source>
</evidence>
<name>A0A8K0W497_9PLEO</name>
<dbReference type="PANTHER" id="PTHR38848">
    <property type="entry name" value="G-PROTEIN COUPLED RECEPTORS FAMILY 3 PROFILE DOMAIN-CONTAINING PROTEIN"/>
    <property type="match status" value="1"/>
</dbReference>
<dbReference type="AlphaFoldDB" id="A0A8K0W497"/>
<accession>A0A8K0W497</accession>
<dbReference type="EMBL" id="JAGMVJ010000001">
    <property type="protein sequence ID" value="KAH7095077.1"/>
    <property type="molecule type" value="Genomic_DNA"/>
</dbReference>
<comment type="caution">
    <text evidence="2">The sequence shown here is derived from an EMBL/GenBank/DDBJ whole genome shotgun (WGS) entry which is preliminary data.</text>
</comment>
<organism evidence="2 3">
    <name type="scientific">Paraphoma chrysanthemicola</name>
    <dbReference type="NCBI Taxonomy" id="798071"/>
    <lineage>
        <taxon>Eukaryota</taxon>
        <taxon>Fungi</taxon>
        <taxon>Dikarya</taxon>
        <taxon>Ascomycota</taxon>
        <taxon>Pezizomycotina</taxon>
        <taxon>Dothideomycetes</taxon>
        <taxon>Pleosporomycetidae</taxon>
        <taxon>Pleosporales</taxon>
        <taxon>Pleosporineae</taxon>
        <taxon>Phaeosphaeriaceae</taxon>
        <taxon>Paraphoma</taxon>
    </lineage>
</organism>
<feature type="transmembrane region" description="Helical" evidence="1">
    <location>
        <begin position="12"/>
        <end position="34"/>
    </location>
</feature>
<keyword evidence="1" id="KW-0812">Transmembrane</keyword>
<reference evidence="2" key="1">
    <citation type="journal article" date="2021" name="Nat. Commun.">
        <title>Genetic determinants of endophytism in the Arabidopsis root mycobiome.</title>
        <authorList>
            <person name="Mesny F."/>
            <person name="Miyauchi S."/>
            <person name="Thiergart T."/>
            <person name="Pickel B."/>
            <person name="Atanasova L."/>
            <person name="Karlsson M."/>
            <person name="Huettel B."/>
            <person name="Barry K.W."/>
            <person name="Haridas S."/>
            <person name="Chen C."/>
            <person name="Bauer D."/>
            <person name="Andreopoulos W."/>
            <person name="Pangilinan J."/>
            <person name="LaButti K."/>
            <person name="Riley R."/>
            <person name="Lipzen A."/>
            <person name="Clum A."/>
            <person name="Drula E."/>
            <person name="Henrissat B."/>
            <person name="Kohler A."/>
            <person name="Grigoriev I.V."/>
            <person name="Martin F.M."/>
            <person name="Hacquard S."/>
        </authorList>
    </citation>
    <scope>NUCLEOTIDE SEQUENCE</scope>
    <source>
        <strain evidence="2">MPI-SDFR-AT-0120</strain>
    </source>
</reference>
<keyword evidence="1" id="KW-1133">Transmembrane helix</keyword>
<sequence>MAVDYVPAKVPVVGQVISVILQMSTFGVLCFCLTRRTQHIRKWSRLPLAQWLILIIYADSALFVFATGLIVQGFGINSSREVCEGGILLCMVVHFE</sequence>
<protein>
    <submittedName>
        <fullName evidence="2">Uncharacterized protein</fullName>
    </submittedName>
</protein>
<gene>
    <name evidence="2" type="ORF">FB567DRAFT_20056</name>
</gene>
<dbReference type="Proteomes" id="UP000813461">
    <property type="component" value="Unassembled WGS sequence"/>
</dbReference>
<dbReference type="PANTHER" id="PTHR38848:SF3">
    <property type="entry name" value="G-PROTEIN COUPLED RECEPTORS FAMILY 3 PROFILE DOMAIN-CONTAINING PROTEIN"/>
    <property type="match status" value="1"/>
</dbReference>